<organism evidence="1 2">
    <name type="scientific">Phaeobacter porticola</name>
    <dbReference type="NCBI Taxonomy" id="1844006"/>
    <lineage>
        <taxon>Bacteria</taxon>
        <taxon>Pseudomonadati</taxon>
        <taxon>Pseudomonadota</taxon>
        <taxon>Alphaproteobacteria</taxon>
        <taxon>Rhodobacterales</taxon>
        <taxon>Roseobacteraceae</taxon>
        <taxon>Phaeobacter</taxon>
    </lineage>
</organism>
<accession>A0A1L3I3N7</accession>
<dbReference type="EMBL" id="CP016364">
    <property type="protein sequence ID" value="APG46744.1"/>
    <property type="molecule type" value="Genomic_DNA"/>
</dbReference>
<protein>
    <submittedName>
        <fullName evidence="1">Uncharacterized protein</fullName>
    </submittedName>
</protein>
<reference evidence="2" key="1">
    <citation type="submission" date="2016-07" db="EMBL/GenBank/DDBJ databases">
        <title>Phaeobacter portensis sp. nov., a tropodithietic acid producing bacterium isolated from a German harbor.</title>
        <authorList>
            <person name="Freese H.M."/>
            <person name="Bunk B."/>
            <person name="Breider S."/>
            <person name="Brinkhoff T."/>
        </authorList>
    </citation>
    <scope>NUCLEOTIDE SEQUENCE [LARGE SCALE GENOMIC DNA]</scope>
    <source>
        <strain evidence="2">P97</strain>
    </source>
</reference>
<sequence>MISYQLGALPGARYRFMAAHAKVLREGALRNLKAQEVTLGGLMWLDLEQNAAEDMAVGKTT</sequence>
<name>A0A1L3I3N7_9RHOB</name>
<proteinExistence type="predicted"/>
<dbReference type="Proteomes" id="UP000183859">
    <property type="component" value="Chromosome"/>
</dbReference>
<dbReference type="KEGG" id="php:PhaeoP97_01320"/>
<gene>
    <name evidence="1" type="ORF">PhaeoP97_01320</name>
</gene>
<dbReference type="AlphaFoldDB" id="A0A1L3I3N7"/>
<evidence type="ECO:0000313" key="1">
    <source>
        <dbReference type="EMBL" id="APG46744.1"/>
    </source>
</evidence>
<keyword evidence="2" id="KW-1185">Reference proteome</keyword>
<evidence type="ECO:0000313" key="2">
    <source>
        <dbReference type="Proteomes" id="UP000183859"/>
    </source>
</evidence>
<dbReference type="RefSeq" id="WP_157891235.1">
    <property type="nucleotide sequence ID" value="NZ_CP016364.1"/>
</dbReference>